<keyword evidence="1" id="KW-0472">Membrane</keyword>
<feature type="transmembrane region" description="Helical" evidence="1">
    <location>
        <begin position="89"/>
        <end position="111"/>
    </location>
</feature>
<comment type="caution">
    <text evidence="3">The sequence shown here is derived from an EMBL/GenBank/DDBJ whole genome shotgun (WGS) entry which is preliminary data.</text>
</comment>
<dbReference type="AlphaFoldDB" id="A0A6A2X9C5"/>
<keyword evidence="1" id="KW-0812">Transmembrane</keyword>
<keyword evidence="4" id="KW-1185">Reference proteome</keyword>
<feature type="domain" description="Glycosyl transferase CAP10" evidence="2">
    <location>
        <begin position="231"/>
        <end position="481"/>
    </location>
</feature>
<dbReference type="InterPro" id="IPR006598">
    <property type="entry name" value="CAP10"/>
</dbReference>
<organism evidence="3 4">
    <name type="scientific">Hibiscus syriacus</name>
    <name type="common">Rose of Sharon</name>
    <dbReference type="NCBI Taxonomy" id="106335"/>
    <lineage>
        <taxon>Eukaryota</taxon>
        <taxon>Viridiplantae</taxon>
        <taxon>Streptophyta</taxon>
        <taxon>Embryophyta</taxon>
        <taxon>Tracheophyta</taxon>
        <taxon>Spermatophyta</taxon>
        <taxon>Magnoliopsida</taxon>
        <taxon>eudicotyledons</taxon>
        <taxon>Gunneridae</taxon>
        <taxon>Pentapetalae</taxon>
        <taxon>rosids</taxon>
        <taxon>malvids</taxon>
        <taxon>Malvales</taxon>
        <taxon>Malvaceae</taxon>
        <taxon>Malvoideae</taxon>
        <taxon>Hibiscus</taxon>
    </lineage>
</organism>
<accession>A0A6A2X9C5</accession>
<dbReference type="PANTHER" id="PTHR12203:SF85">
    <property type="entry name" value="GLYCOSYLTRANSFERASE FAMILY 90 PROTEIN"/>
    <property type="match status" value="1"/>
</dbReference>
<name>A0A6A2X9C5_HIBSY</name>
<dbReference type="Pfam" id="PF05686">
    <property type="entry name" value="Glyco_transf_90"/>
    <property type="match status" value="3"/>
</dbReference>
<protein>
    <submittedName>
        <fullName evidence="3">Downstream target of A 2</fullName>
    </submittedName>
</protein>
<feature type="domain" description="Glycosyl transferase CAP10" evidence="2">
    <location>
        <begin position="602"/>
        <end position="777"/>
    </location>
</feature>
<dbReference type="InterPro" id="IPR051091">
    <property type="entry name" value="O-Glucosyltr/Glycosyltrsf_90"/>
</dbReference>
<proteinExistence type="predicted"/>
<dbReference type="Proteomes" id="UP000436088">
    <property type="component" value="Unassembled WGS sequence"/>
</dbReference>
<evidence type="ECO:0000313" key="4">
    <source>
        <dbReference type="Proteomes" id="UP000436088"/>
    </source>
</evidence>
<evidence type="ECO:0000259" key="2">
    <source>
        <dbReference type="SMART" id="SM00672"/>
    </source>
</evidence>
<dbReference type="EMBL" id="VEPZ02001605">
    <property type="protein sequence ID" value="KAE8665820.1"/>
    <property type="molecule type" value="Genomic_DNA"/>
</dbReference>
<reference evidence="3" key="1">
    <citation type="submission" date="2019-09" db="EMBL/GenBank/DDBJ databases">
        <title>Draft genome information of white flower Hibiscus syriacus.</title>
        <authorList>
            <person name="Kim Y.-M."/>
        </authorList>
    </citation>
    <scope>NUCLEOTIDE SEQUENCE [LARGE SCALE GENOMIC DNA]</scope>
    <source>
        <strain evidence="3">YM2019G1</strain>
    </source>
</reference>
<evidence type="ECO:0000313" key="3">
    <source>
        <dbReference type="EMBL" id="KAE8665820.1"/>
    </source>
</evidence>
<keyword evidence="1" id="KW-1133">Transmembrane helix</keyword>
<sequence>MGEVSLKAGRIWNKIQVEDPKVLCHSLVWFAGRIPKHSLAVWMAILNRLPTKAESRDHLFLGCGFAMELWEGTLDLSGLPHRAWTPQGFVTTTTTFIFFFFLVVVAALFWMDFPIIRGNPFSSTTSEIPHERIPFPLTCSGSVNHTSGFSPKESPAKTCPDYFRWIHQDLKPWKASGITKDMIERGIPSADFRLVIADGTAYVDRYRPSYQTRDLFTLWGILQLLRLYPGKVPDLDLLFFCGDNTVIMKRDYKGLFAKPSPPPPVFHYCGEKAALDIIFPDWTFWGWVEVNIKPWEEILKAIKVGREKVKWEKREPFAFWKGAITSRDRSHLMRCNLSRKHDWNVRLYLQDWGKEIGEGFKHSNLEDQCTHRYKIYAEGVTWSVSEKYIMACDSMTLMIKPKYYDFFSRSLVPMTHFWPIRRRKKCKHLKFAVDWGNNHTHEAQAIGKAGSKFMEEMVAMRNVYDYMFHLLNEYSKLLKFKPTIPPNAQRLCAETTSQGLVKEFMLQSMKSPSDELPCGLPPPFGDRDIRASLEAEKNIARQAVVPPSFHLQPASSCSHHDLSVLVIVNGNVYVERYRPSFQTRDLFTLWGILQLPKLYPGKVPDLELVFYCGDNTVVMKRDYEGRSAASPPPVFHYCGEKAALDIIFHDWSFWGWAEGAPTSADRGDLLNCNVSDKHTTGMFGFMSRIGVKKSEQPEYYDFFSRSLVPMRHFWPIRRRNKCRYLKFAVEWGNSHTDQAQAIGKAGSQFMEEMLTMRNVYDYIFHLLNEYSKLLKFKPTIPTNAQRVCSETTEHGLAKDLCCSRW</sequence>
<dbReference type="SMART" id="SM00672">
    <property type="entry name" value="CAP10"/>
    <property type="match status" value="2"/>
</dbReference>
<gene>
    <name evidence="3" type="ORF">F3Y22_tig00112528pilonHSYRG00073</name>
</gene>
<evidence type="ECO:0000256" key="1">
    <source>
        <dbReference type="SAM" id="Phobius"/>
    </source>
</evidence>
<dbReference type="PANTHER" id="PTHR12203">
    <property type="entry name" value="KDEL LYS-ASP-GLU-LEU CONTAINING - RELATED"/>
    <property type="match status" value="1"/>
</dbReference>